<sequence length="424" mass="46317">MDLPPEIFNLVCSYLPFGDRVRCTGICRAWRAALCADMRRWAELDFSSFGPRATNQSLLAWTAKAGPHLRRLALRRTPRITTAAFTGLAKRNSQYLQYLQLTENTKVSATALEKFLKGTAALVRLDLSSTSVNEAGLASVLQYSRVLTHLKLDQCGNITGEAFRAYAKTESNSRRLALLDVSVAGTHYRSESVALLARSCPNLRRVDFTGCQQVSQSALVGLKDALTLVSLRITGIDTSHRASLSINDSLLLMAGECTAIEVFSLTKCPTLTETGFSYVALAWTSLRELNVSQCQQLNDAALRLLSLSCSGLHALLVSTCPRIGDGGIVSIIKNLRALSYLDISNNANVTDLSVKTITQLGASLTKLDISNCGKITGWAVRNLVNKPGANFELLRMNNCTRVHQDTVLTLRAEMRKTKISAILD</sequence>
<dbReference type="GO" id="GO:0005737">
    <property type="term" value="C:cytoplasm"/>
    <property type="evidence" value="ECO:0007669"/>
    <property type="project" value="TreeGrafter"/>
</dbReference>
<dbReference type="SMART" id="SM00367">
    <property type="entry name" value="LRR_CC"/>
    <property type="match status" value="9"/>
</dbReference>
<dbReference type="Pfam" id="PF12937">
    <property type="entry name" value="F-box-like"/>
    <property type="match status" value="1"/>
</dbReference>
<reference evidence="3" key="1">
    <citation type="submission" date="2020-05" db="EMBL/GenBank/DDBJ databases">
        <title>Phylogenomic resolution of chytrid fungi.</title>
        <authorList>
            <person name="Stajich J.E."/>
            <person name="Amses K."/>
            <person name="Simmons R."/>
            <person name="Seto K."/>
            <person name="Myers J."/>
            <person name="Bonds A."/>
            <person name="Quandt C.A."/>
            <person name="Barry K."/>
            <person name="Liu P."/>
            <person name="Grigoriev I."/>
            <person name="Longcore J.E."/>
            <person name="James T.Y."/>
        </authorList>
    </citation>
    <scope>NUCLEOTIDE SEQUENCE</scope>
    <source>
        <strain evidence="3">JEL0379</strain>
    </source>
</reference>
<organism evidence="3 4">
    <name type="scientific">Geranomyces variabilis</name>
    <dbReference type="NCBI Taxonomy" id="109894"/>
    <lineage>
        <taxon>Eukaryota</taxon>
        <taxon>Fungi</taxon>
        <taxon>Fungi incertae sedis</taxon>
        <taxon>Chytridiomycota</taxon>
        <taxon>Chytridiomycota incertae sedis</taxon>
        <taxon>Chytridiomycetes</taxon>
        <taxon>Spizellomycetales</taxon>
        <taxon>Powellomycetaceae</taxon>
        <taxon>Geranomyces</taxon>
    </lineage>
</organism>
<evidence type="ECO:0000313" key="3">
    <source>
        <dbReference type="EMBL" id="KAJ3171747.1"/>
    </source>
</evidence>
<dbReference type="SUPFAM" id="SSF52047">
    <property type="entry name" value="RNI-like"/>
    <property type="match status" value="1"/>
</dbReference>
<dbReference type="InterPro" id="IPR036047">
    <property type="entry name" value="F-box-like_dom_sf"/>
</dbReference>
<keyword evidence="4" id="KW-1185">Reference proteome</keyword>
<dbReference type="Gene3D" id="3.80.10.10">
    <property type="entry name" value="Ribonuclease Inhibitor"/>
    <property type="match status" value="2"/>
</dbReference>
<evidence type="ECO:0000313" key="4">
    <source>
        <dbReference type="Proteomes" id="UP001212152"/>
    </source>
</evidence>
<comment type="caution">
    <text evidence="3">The sequence shown here is derived from an EMBL/GenBank/DDBJ whole genome shotgun (WGS) entry which is preliminary data.</text>
</comment>
<name>A0AAD5XMR4_9FUNG</name>
<dbReference type="InterPro" id="IPR057207">
    <property type="entry name" value="FBXL15_LRR"/>
</dbReference>
<keyword evidence="1" id="KW-0833">Ubl conjugation pathway</keyword>
<dbReference type="Proteomes" id="UP001212152">
    <property type="component" value="Unassembled WGS sequence"/>
</dbReference>
<evidence type="ECO:0000256" key="1">
    <source>
        <dbReference type="ARBA" id="ARBA00022786"/>
    </source>
</evidence>
<gene>
    <name evidence="3" type="primary">FBXL13</name>
    <name evidence="3" type="ORF">HDU87_008289</name>
</gene>
<dbReference type="PROSITE" id="PS50181">
    <property type="entry name" value="FBOX"/>
    <property type="match status" value="1"/>
</dbReference>
<dbReference type="InterPro" id="IPR001810">
    <property type="entry name" value="F-box_dom"/>
</dbReference>
<dbReference type="InterPro" id="IPR050648">
    <property type="entry name" value="F-box_LRR-repeat"/>
</dbReference>
<dbReference type="SMART" id="SM00256">
    <property type="entry name" value="FBOX"/>
    <property type="match status" value="1"/>
</dbReference>
<dbReference type="Pfam" id="PF25372">
    <property type="entry name" value="DUF7885"/>
    <property type="match status" value="1"/>
</dbReference>
<dbReference type="InterPro" id="IPR006553">
    <property type="entry name" value="Leu-rich_rpt_Cys-con_subtyp"/>
</dbReference>
<accession>A0AAD5XMR4</accession>
<proteinExistence type="predicted"/>
<feature type="domain" description="F-box" evidence="2">
    <location>
        <begin position="1"/>
        <end position="44"/>
    </location>
</feature>
<dbReference type="AlphaFoldDB" id="A0AAD5XMR4"/>
<dbReference type="PANTHER" id="PTHR13382">
    <property type="entry name" value="MITOCHONDRIAL ATP SYNTHASE COUPLING FACTOR B"/>
    <property type="match status" value="1"/>
</dbReference>
<dbReference type="InterPro" id="IPR032675">
    <property type="entry name" value="LRR_dom_sf"/>
</dbReference>
<protein>
    <submittedName>
        <fullName evidence="3">Dynein regulatory complex subunit 6</fullName>
    </submittedName>
</protein>
<dbReference type="SUPFAM" id="SSF81383">
    <property type="entry name" value="F-box domain"/>
    <property type="match status" value="1"/>
</dbReference>
<evidence type="ECO:0000259" key="2">
    <source>
        <dbReference type="PROSITE" id="PS50181"/>
    </source>
</evidence>
<dbReference type="EMBL" id="JADGJQ010000085">
    <property type="protein sequence ID" value="KAJ3171747.1"/>
    <property type="molecule type" value="Genomic_DNA"/>
</dbReference>